<sequence length="117" mass="12198">MGSAARNGLRVGGPRMKRGGDEAKRAAANVSSPSYRQRLRVVRGDQEAGPPTPRALGQHRKAYSSAPPTSDPASTPARRRGERASQGAGKTPAVLAGSLVLGATRTSEADVAWHMPD</sequence>
<accession>L5JY18</accession>
<evidence type="ECO:0000313" key="3">
    <source>
        <dbReference type="Proteomes" id="UP000010552"/>
    </source>
</evidence>
<keyword evidence="3" id="KW-1185">Reference proteome</keyword>
<gene>
    <name evidence="2" type="ORF">PAL_GLEAN10003483</name>
</gene>
<evidence type="ECO:0000313" key="2">
    <source>
        <dbReference type="EMBL" id="ELK03381.1"/>
    </source>
</evidence>
<proteinExistence type="predicted"/>
<dbReference type="AlphaFoldDB" id="L5JY18"/>
<name>L5JY18_PTEAL</name>
<feature type="compositionally biased region" description="Low complexity" evidence="1">
    <location>
        <begin position="63"/>
        <end position="76"/>
    </location>
</feature>
<feature type="region of interest" description="Disordered" evidence="1">
    <location>
        <begin position="1"/>
        <end position="94"/>
    </location>
</feature>
<protein>
    <submittedName>
        <fullName evidence="2">Uncharacterized protein</fullName>
    </submittedName>
</protein>
<dbReference type="InParanoid" id="L5JY18"/>
<organism evidence="2 3">
    <name type="scientific">Pteropus alecto</name>
    <name type="common">Black flying fox</name>
    <dbReference type="NCBI Taxonomy" id="9402"/>
    <lineage>
        <taxon>Eukaryota</taxon>
        <taxon>Metazoa</taxon>
        <taxon>Chordata</taxon>
        <taxon>Craniata</taxon>
        <taxon>Vertebrata</taxon>
        <taxon>Euteleostomi</taxon>
        <taxon>Mammalia</taxon>
        <taxon>Eutheria</taxon>
        <taxon>Laurasiatheria</taxon>
        <taxon>Chiroptera</taxon>
        <taxon>Yinpterochiroptera</taxon>
        <taxon>Pteropodoidea</taxon>
        <taxon>Pteropodidae</taxon>
        <taxon>Pteropodinae</taxon>
        <taxon>Pteropus</taxon>
    </lineage>
</organism>
<reference evidence="3" key="1">
    <citation type="journal article" date="2013" name="Science">
        <title>Comparative analysis of bat genomes provides insight into the evolution of flight and immunity.</title>
        <authorList>
            <person name="Zhang G."/>
            <person name="Cowled C."/>
            <person name="Shi Z."/>
            <person name="Huang Z."/>
            <person name="Bishop-Lilly K.A."/>
            <person name="Fang X."/>
            <person name="Wynne J.W."/>
            <person name="Xiong Z."/>
            <person name="Baker M.L."/>
            <person name="Zhao W."/>
            <person name="Tachedjian M."/>
            <person name="Zhu Y."/>
            <person name="Zhou P."/>
            <person name="Jiang X."/>
            <person name="Ng J."/>
            <person name="Yang L."/>
            <person name="Wu L."/>
            <person name="Xiao J."/>
            <person name="Feng Y."/>
            <person name="Chen Y."/>
            <person name="Sun X."/>
            <person name="Zhang Y."/>
            <person name="Marsh G.A."/>
            <person name="Crameri G."/>
            <person name="Broder C.C."/>
            <person name="Frey K.G."/>
            <person name="Wang L.F."/>
            <person name="Wang J."/>
        </authorList>
    </citation>
    <scope>NUCLEOTIDE SEQUENCE [LARGE SCALE GENOMIC DNA]</scope>
</reference>
<evidence type="ECO:0000256" key="1">
    <source>
        <dbReference type="SAM" id="MobiDB-lite"/>
    </source>
</evidence>
<dbReference type="Proteomes" id="UP000010552">
    <property type="component" value="Unassembled WGS sequence"/>
</dbReference>
<dbReference type="EMBL" id="KB031095">
    <property type="protein sequence ID" value="ELK03381.1"/>
    <property type="molecule type" value="Genomic_DNA"/>
</dbReference>